<evidence type="ECO:0000313" key="2">
    <source>
        <dbReference type="EMBL" id="QIB75986.1"/>
    </source>
</evidence>
<dbReference type="RefSeq" id="WP_163487692.1">
    <property type="nucleotide sequence ID" value="NZ_CP048739.1"/>
</dbReference>
<reference evidence="2 3" key="1">
    <citation type="submission" date="2020-02" db="EMBL/GenBank/DDBJ databases">
        <title>Whole genome sequence of Halogeometricum borinquense strain wsp4.</title>
        <authorList>
            <person name="Verma D.K."/>
            <person name="Gopal K."/>
            <person name="Prasad E.S."/>
        </authorList>
    </citation>
    <scope>NUCLEOTIDE SEQUENCE [LARGE SCALE GENOMIC DNA]</scope>
    <source>
        <strain evidence="3">wsp4</strain>
    </source>
</reference>
<keyword evidence="1" id="KW-1133">Transmembrane helix</keyword>
<feature type="transmembrane region" description="Helical" evidence="1">
    <location>
        <begin position="131"/>
        <end position="153"/>
    </location>
</feature>
<organism evidence="2 3">
    <name type="scientific">Halogeometricum borinquense</name>
    <dbReference type="NCBI Taxonomy" id="60847"/>
    <lineage>
        <taxon>Archaea</taxon>
        <taxon>Methanobacteriati</taxon>
        <taxon>Methanobacteriota</taxon>
        <taxon>Stenosarchaea group</taxon>
        <taxon>Halobacteria</taxon>
        <taxon>Halobacteriales</taxon>
        <taxon>Haloferacaceae</taxon>
        <taxon>Halogeometricum</taxon>
    </lineage>
</organism>
<dbReference type="EMBL" id="CP048739">
    <property type="protein sequence ID" value="QIB75986.1"/>
    <property type="molecule type" value="Genomic_DNA"/>
</dbReference>
<dbReference type="AlphaFoldDB" id="A0A6C0UKF2"/>
<dbReference type="InterPro" id="IPR045466">
    <property type="entry name" value="DUF6498"/>
</dbReference>
<dbReference type="Pfam" id="PF20108">
    <property type="entry name" value="DUF6498"/>
    <property type="match status" value="1"/>
</dbReference>
<feature type="transmembrane region" description="Helical" evidence="1">
    <location>
        <begin position="301"/>
        <end position="325"/>
    </location>
</feature>
<proteinExistence type="predicted"/>
<dbReference type="GeneID" id="44081316"/>
<name>A0A6C0UKF2_9EURY</name>
<evidence type="ECO:0000256" key="1">
    <source>
        <dbReference type="SAM" id="Phobius"/>
    </source>
</evidence>
<evidence type="ECO:0000313" key="3">
    <source>
        <dbReference type="Proteomes" id="UP000465846"/>
    </source>
</evidence>
<keyword evidence="1" id="KW-0472">Membrane</keyword>
<feature type="transmembrane region" description="Helical" evidence="1">
    <location>
        <begin position="259"/>
        <end position="289"/>
    </location>
</feature>
<gene>
    <name evidence="2" type="ORF">G3I44_17905</name>
</gene>
<feature type="transmembrane region" description="Helical" evidence="1">
    <location>
        <begin position="99"/>
        <end position="125"/>
    </location>
</feature>
<protein>
    <submittedName>
        <fullName evidence="2">Multidrug ABC transporter ATPase</fullName>
    </submittedName>
</protein>
<keyword evidence="1" id="KW-0812">Transmembrane</keyword>
<accession>A0A6C0UKF2</accession>
<feature type="transmembrane region" description="Helical" evidence="1">
    <location>
        <begin position="174"/>
        <end position="192"/>
    </location>
</feature>
<feature type="transmembrane region" description="Helical" evidence="1">
    <location>
        <begin position="9"/>
        <end position="27"/>
    </location>
</feature>
<dbReference type="Proteomes" id="UP000465846">
    <property type="component" value="Chromosome"/>
</dbReference>
<sequence>MTGFKHRRTLFGMVLSNLVLLAGVFVFDWNPHLLLLLYWFEAGVVVIREAIQSLFAELPPSEEYRPTGSRAPFPLKLLAEVRGGFRPVRWLPAVYPRNIPYILLTLIPLAAFWPFGGLMLTGVISPVVETFVPPASTAVAAFAILISQSFQLADWLRSHKYETVAATGGISRTALVLLFAVAFVAPFIVGVVETAGVARVGLGFVLVGSKAAYDFLEIRNPGFVHATMFIDETVGETSTVDVPDGEPIAEFHTDRRAGVAVSVFGGVLVSIFGPTLLLVLLGGLAGMLIGGSLFGTPHGPAIGAAVGGAAVVAGRVLAQLVVGWIEGAHLVYRVYPDAVVAHNALTNEAQWSVPRADISSVSISDGVISSILPGWFGSVRLDRYRGESRKIAYLSDADAVVRLLDT</sequence>